<keyword evidence="4" id="KW-1185">Reference proteome</keyword>
<dbReference type="PANTHER" id="PTHR23210">
    <property type="entry name" value="ACTIVATING TRANSCRIPTION FACTOR 7 INTERACTING PROTEIN"/>
    <property type="match status" value="1"/>
</dbReference>
<feature type="compositionally biased region" description="Polar residues" evidence="1">
    <location>
        <begin position="272"/>
        <end position="287"/>
    </location>
</feature>
<feature type="compositionally biased region" description="Basic and acidic residues" evidence="1">
    <location>
        <begin position="257"/>
        <end position="271"/>
    </location>
</feature>
<feature type="compositionally biased region" description="Polar residues" evidence="1">
    <location>
        <begin position="666"/>
        <end position="698"/>
    </location>
</feature>
<feature type="compositionally biased region" description="Basic and acidic residues" evidence="1">
    <location>
        <begin position="361"/>
        <end position="379"/>
    </location>
</feature>
<protein>
    <submittedName>
        <fullName evidence="3">Fibronectin type-III domain-containing protein</fullName>
    </submittedName>
</protein>
<feature type="compositionally biased region" description="Basic and acidic residues" evidence="1">
    <location>
        <begin position="32"/>
        <end position="51"/>
    </location>
</feature>
<feature type="region of interest" description="Disordered" evidence="1">
    <location>
        <begin position="779"/>
        <end position="803"/>
    </location>
</feature>
<dbReference type="AlphaFoldDB" id="A0A182WAD2"/>
<dbReference type="Pfam" id="PF16794">
    <property type="entry name" value="fn3_4"/>
    <property type="match status" value="1"/>
</dbReference>
<name>A0A182WAD2_9DIPT</name>
<sequence>MTSCQTYAQIMMDVDQPVSSTTGDEQPELDAESSRRNVTDKASEMIVRENDDLPALLISDSEEDESPKVPNVENQTVDISGITPIETTVTKVNDECDDTINETTVHPTQETSALSAVDEEDISLVDNIDLTGASSAEDSAVNEPTSERTSLAVIKVATQTKPSSEMTAQELLESLLEAQEEALASQRAEETLLSKDTDKAVNASNSAEIPKNILESTNGEVAKDATIRDASEPAEDSPKMESLVVDDECLLEEMVNEPKRQQEKDIDEHRTGTNNSSCSDDGSGTSHHSNDAGKAKSYNNDDIVTLSEKCEEKSGEMVECSEPPRKRARSMVTEPDPQSKAGANESTMIHGVENDNPSEDVASHSDNLHHGTEQLHSHPDMKTNLPAVETEPVCNVIAVVSQTVMTVASIDASNGRSDLLISQKQQGIALGVPKNVQPVETSVCTDVLVIDDDEDEAKIDAPEENNMPMVPHSETTAKSPDVDDANSRLSSASQEKPEAKPMAMEFLRRFNKPITSMTRMDLEQLVLQKISEAIVHQTENAELRRIVKKQSAKLQGYERTITDMSSHYEGLKLVAERAVEDMKNRAKSFVAPVKITRAVGLQVSRPAMDMAYKSPSLSRIMPEKQKVSPSRSTASVATNGTIANRAQAKPVEPMHKATQQIVPLSNGQPNASANVNRSQLSSNVSPMTTARITPNVPMSNGMMRIVNSQSGKHYSSASTTNVSLTPGSTVKLATALAKDGPGASVENAAPFASASQNTGSASNSIPAGIESPVRKKFHKFTPKRPPLSPYQQAQQEKQARQQQELLVQQIHEQSQQAQRKAQINVRSDLPTNANSSACSPLDAARQRSLASQGRLLNANLQTPVSHSYQVVSFGGTRPTTAMTNSTALQLSEPKPNSQPTTKVASSGNDSLIDLTDEDDTSGRESGMVSSIQIKRMKTSNNGPFTATLTIPGNASSNASNQFLRLQPKINTVSGSAVVPIGAGATSVSGVNQFNNVMVRAPLNVNRTTNAHQPLRQPMYNGNLPRLRASSPDPYRHRIPPLPQPGPQPSDPSWQLPPPQPSICVNNVQAGIVISWTMPTHTVLHALIETYQIYAYQQLNTTTSKEEWRHVGDVKALLLPMAVTLTQFNETQ</sequence>
<feature type="region of interest" description="Disordered" evidence="1">
    <location>
        <begin position="666"/>
        <end position="700"/>
    </location>
</feature>
<feature type="compositionally biased region" description="Polar residues" evidence="1">
    <location>
        <begin position="882"/>
        <end position="909"/>
    </location>
</feature>
<feature type="region of interest" description="Disordered" evidence="1">
    <location>
        <begin position="257"/>
        <end position="379"/>
    </location>
</feature>
<dbReference type="STRING" id="112268.A0A182WAD2"/>
<accession>A0A182WAD2</accession>
<dbReference type="PANTHER" id="PTHR23210:SF26">
    <property type="entry name" value="ACTIVATING TRANSCRIPTION FACTOR 7-INTERACTING PROTEIN 1"/>
    <property type="match status" value="1"/>
</dbReference>
<feature type="compositionally biased region" description="Pro residues" evidence="1">
    <location>
        <begin position="1039"/>
        <end position="1058"/>
    </location>
</feature>
<evidence type="ECO:0000313" key="3">
    <source>
        <dbReference type="EnsemblMetazoa" id="AMIN007310-PA"/>
    </source>
</evidence>
<reference evidence="4" key="1">
    <citation type="submission" date="2013-03" db="EMBL/GenBank/DDBJ databases">
        <title>The Genome Sequence of Anopheles minimus MINIMUS1.</title>
        <authorList>
            <consortium name="The Broad Institute Genomics Platform"/>
            <person name="Neafsey D.E."/>
            <person name="Walton C."/>
            <person name="Walker B."/>
            <person name="Young S.K."/>
            <person name="Zeng Q."/>
            <person name="Gargeya S."/>
            <person name="Fitzgerald M."/>
            <person name="Haas B."/>
            <person name="Abouelleil A."/>
            <person name="Allen A.W."/>
            <person name="Alvarado L."/>
            <person name="Arachchi H.M."/>
            <person name="Berlin A.M."/>
            <person name="Chapman S.B."/>
            <person name="Gainer-Dewar J."/>
            <person name="Goldberg J."/>
            <person name="Griggs A."/>
            <person name="Gujja S."/>
            <person name="Hansen M."/>
            <person name="Howarth C."/>
            <person name="Imamovic A."/>
            <person name="Ireland A."/>
            <person name="Larimer J."/>
            <person name="McCowan C."/>
            <person name="Murphy C."/>
            <person name="Pearson M."/>
            <person name="Poon T.W."/>
            <person name="Priest M."/>
            <person name="Roberts A."/>
            <person name="Saif S."/>
            <person name="Shea T."/>
            <person name="Sisk P."/>
            <person name="Sykes S."/>
            <person name="Wortman J."/>
            <person name="Nusbaum C."/>
            <person name="Birren B."/>
        </authorList>
    </citation>
    <scope>NUCLEOTIDE SEQUENCE [LARGE SCALE GENOMIC DNA]</scope>
    <source>
        <strain evidence="4">MINIMUS1</strain>
    </source>
</reference>
<evidence type="ECO:0000256" key="1">
    <source>
        <dbReference type="SAM" id="MobiDB-lite"/>
    </source>
</evidence>
<dbReference type="InterPro" id="IPR056565">
    <property type="entry name" value="Fn3_ATF7IP"/>
</dbReference>
<dbReference type="GO" id="GO:0006355">
    <property type="term" value="P:regulation of DNA-templated transcription"/>
    <property type="evidence" value="ECO:0007669"/>
    <property type="project" value="TreeGrafter"/>
</dbReference>
<dbReference type="GO" id="GO:0003712">
    <property type="term" value="F:transcription coregulator activity"/>
    <property type="evidence" value="ECO:0007669"/>
    <property type="project" value="TreeGrafter"/>
</dbReference>
<dbReference type="EnsemblMetazoa" id="AMIN007310-RA">
    <property type="protein sequence ID" value="AMIN007310-PA"/>
    <property type="gene ID" value="AMIN007310"/>
</dbReference>
<dbReference type="GO" id="GO:0005667">
    <property type="term" value="C:transcription regulator complex"/>
    <property type="evidence" value="ECO:0007669"/>
    <property type="project" value="TreeGrafter"/>
</dbReference>
<feature type="region of interest" description="Disordered" evidence="1">
    <location>
        <begin position="882"/>
        <end position="925"/>
    </location>
</feature>
<reference evidence="3" key="2">
    <citation type="submission" date="2020-05" db="UniProtKB">
        <authorList>
            <consortium name="EnsemblMetazoa"/>
        </authorList>
    </citation>
    <scope>IDENTIFICATION</scope>
    <source>
        <strain evidence="3">MINIMUS1</strain>
    </source>
</reference>
<proteinExistence type="predicted"/>
<dbReference type="Proteomes" id="UP000075920">
    <property type="component" value="Unassembled WGS sequence"/>
</dbReference>
<feature type="compositionally biased region" description="Low complexity" evidence="1">
    <location>
        <begin position="791"/>
        <end position="803"/>
    </location>
</feature>
<organism evidence="3 4">
    <name type="scientific">Anopheles minimus</name>
    <dbReference type="NCBI Taxonomy" id="112268"/>
    <lineage>
        <taxon>Eukaryota</taxon>
        <taxon>Metazoa</taxon>
        <taxon>Ecdysozoa</taxon>
        <taxon>Arthropoda</taxon>
        <taxon>Hexapoda</taxon>
        <taxon>Insecta</taxon>
        <taxon>Pterygota</taxon>
        <taxon>Neoptera</taxon>
        <taxon>Endopterygota</taxon>
        <taxon>Diptera</taxon>
        <taxon>Nematocera</taxon>
        <taxon>Culicoidea</taxon>
        <taxon>Culicidae</taxon>
        <taxon>Anophelinae</taxon>
        <taxon>Anopheles</taxon>
    </lineage>
</organism>
<feature type="region of interest" description="Disordered" evidence="1">
    <location>
        <begin position="1"/>
        <end position="80"/>
    </location>
</feature>
<feature type="region of interest" description="Disordered" evidence="1">
    <location>
        <begin position="459"/>
        <end position="501"/>
    </location>
</feature>
<dbReference type="VEuPathDB" id="VectorBase:AMIN007310"/>
<feature type="region of interest" description="Disordered" evidence="1">
    <location>
        <begin position="1008"/>
        <end position="1058"/>
    </location>
</feature>
<evidence type="ECO:0000313" key="4">
    <source>
        <dbReference type="Proteomes" id="UP000075920"/>
    </source>
</evidence>
<evidence type="ECO:0000259" key="2">
    <source>
        <dbReference type="Pfam" id="PF16794"/>
    </source>
</evidence>
<dbReference type="GO" id="GO:0005634">
    <property type="term" value="C:nucleus"/>
    <property type="evidence" value="ECO:0007669"/>
    <property type="project" value="TreeGrafter"/>
</dbReference>
<dbReference type="InterPro" id="IPR026085">
    <property type="entry name" value="ATF7-int"/>
</dbReference>
<feature type="domain" description="Activating transcription factor 7-interacting protein Fn3" evidence="2">
    <location>
        <begin position="1055"/>
        <end position="1130"/>
    </location>
</feature>